<gene>
    <name evidence="1" type="ORF">GALL_537360</name>
</gene>
<accession>A0A1J5NZK9</accession>
<dbReference type="EMBL" id="MLJW01007896">
    <property type="protein sequence ID" value="OIQ64713.1"/>
    <property type="molecule type" value="Genomic_DNA"/>
</dbReference>
<sequence>MKLDDQILIVAFRLCFGGFESAENFLDAVDAAKDQRHGFRRDRHSVAEFAHQGLTGVGQRFEARQAQETAGSLDGMNKAEDVIQDLGVVRILLEPHQLIIDGVQTFAGLR</sequence>
<protein>
    <submittedName>
        <fullName evidence="1">Uncharacterized protein</fullName>
    </submittedName>
</protein>
<name>A0A1J5NZK9_9ZZZZ</name>
<evidence type="ECO:0000313" key="1">
    <source>
        <dbReference type="EMBL" id="OIQ64713.1"/>
    </source>
</evidence>
<comment type="caution">
    <text evidence="1">The sequence shown here is derived from an EMBL/GenBank/DDBJ whole genome shotgun (WGS) entry which is preliminary data.</text>
</comment>
<dbReference type="AlphaFoldDB" id="A0A1J5NZK9"/>
<organism evidence="1">
    <name type="scientific">mine drainage metagenome</name>
    <dbReference type="NCBI Taxonomy" id="410659"/>
    <lineage>
        <taxon>unclassified sequences</taxon>
        <taxon>metagenomes</taxon>
        <taxon>ecological metagenomes</taxon>
    </lineage>
</organism>
<proteinExistence type="predicted"/>
<reference evidence="1" key="1">
    <citation type="submission" date="2016-10" db="EMBL/GenBank/DDBJ databases">
        <title>Sequence of Gallionella enrichment culture.</title>
        <authorList>
            <person name="Poehlein A."/>
            <person name="Muehling M."/>
            <person name="Daniel R."/>
        </authorList>
    </citation>
    <scope>NUCLEOTIDE SEQUENCE</scope>
</reference>